<evidence type="ECO:0000313" key="2">
    <source>
        <dbReference type="EMBL" id="NIZ69339.1"/>
    </source>
</evidence>
<dbReference type="SMART" id="SM00257">
    <property type="entry name" value="LysM"/>
    <property type="match status" value="1"/>
</dbReference>
<dbReference type="InterPro" id="IPR011055">
    <property type="entry name" value="Dup_hybrid_motif"/>
</dbReference>
<dbReference type="InterPro" id="IPR036779">
    <property type="entry name" value="LysM_dom_sf"/>
</dbReference>
<accession>A0A968GF09</accession>
<dbReference type="Gene3D" id="2.70.70.10">
    <property type="entry name" value="Glucose Permease (Domain IIA)"/>
    <property type="match status" value="1"/>
</dbReference>
<reference evidence="2" key="1">
    <citation type="submission" date="2020-03" db="EMBL/GenBank/DDBJ databases">
        <title>Spirochaetal bacteria isolated from arthropods constitute a novel genus Entomospira genus novum within the order Spirochaetales.</title>
        <authorList>
            <person name="Grana-Miraglia L."/>
            <person name="Sikutova S."/>
            <person name="Fingerle V."/>
            <person name="Sing A."/>
            <person name="Castillo-Ramirez S."/>
            <person name="Margos G."/>
            <person name="Rudolf I."/>
        </authorList>
    </citation>
    <scope>NUCLEOTIDE SEQUENCE</scope>
    <source>
        <strain evidence="2">BR149</strain>
    </source>
</reference>
<dbReference type="CDD" id="cd00118">
    <property type="entry name" value="LysM"/>
    <property type="match status" value="1"/>
</dbReference>
<dbReference type="PANTHER" id="PTHR21666:SF290">
    <property type="entry name" value="PEPTIDASE M23 DOMAIN PROTEIN"/>
    <property type="match status" value="1"/>
</dbReference>
<name>A0A968GF09_9SPIO</name>
<dbReference type="PROSITE" id="PS51782">
    <property type="entry name" value="LYSM"/>
    <property type="match status" value="1"/>
</dbReference>
<dbReference type="InterPro" id="IPR050570">
    <property type="entry name" value="Cell_wall_metabolism_enzyme"/>
</dbReference>
<dbReference type="InterPro" id="IPR018392">
    <property type="entry name" value="LysM"/>
</dbReference>
<dbReference type="PANTHER" id="PTHR21666">
    <property type="entry name" value="PEPTIDASE-RELATED"/>
    <property type="match status" value="1"/>
</dbReference>
<gene>
    <name evidence="2" type="ORF">HCT48_03810</name>
</gene>
<dbReference type="SUPFAM" id="SSF51261">
    <property type="entry name" value="Duplicated hybrid motif"/>
    <property type="match status" value="1"/>
</dbReference>
<dbReference type="RefSeq" id="WP_167695433.1">
    <property type="nucleotide sequence ID" value="NZ_CP118181.1"/>
</dbReference>
<sequence>MDIIFFKVRWVLWAILLGIMVQIGASQELETIKRLSKEDENFRLLLKDIEINYQRIAQKKEILPLKFYFYRTQKGESLFTIAARLNLNYDSIASLNRLASPALLEEGFLLILPNIPALYLYNETTEPLFLTIKSRLHTEERMPFSAVYYHPEERRDLHINVYINQKFSTQERLTFLSGFFLWPITGERIITSDYGRRIDPIAHQSYHHHNGIDLRLAMGSDVFASRMGRVRYVGYNDVLGHHLILQHDQGFETIYGHLTRSIVQVGENIHAGQKIAISGNSGLSTGPHLHFEIRKYGKPIDPKPFFVNN</sequence>
<dbReference type="AlphaFoldDB" id="A0A968GF09"/>
<organism evidence="2 3">
    <name type="scientific">Entomospira culicis</name>
    <dbReference type="NCBI Taxonomy" id="2719989"/>
    <lineage>
        <taxon>Bacteria</taxon>
        <taxon>Pseudomonadati</taxon>
        <taxon>Spirochaetota</taxon>
        <taxon>Spirochaetia</taxon>
        <taxon>Spirochaetales</taxon>
        <taxon>Spirochaetaceae</taxon>
        <taxon>Entomospira</taxon>
    </lineage>
</organism>
<dbReference type="CDD" id="cd12797">
    <property type="entry name" value="M23_peptidase"/>
    <property type="match status" value="1"/>
</dbReference>
<dbReference type="Proteomes" id="UP000778951">
    <property type="component" value="Unassembled WGS sequence"/>
</dbReference>
<dbReference type="EMBL" id="JAATLM010000001">
    <property type="protein sequence ID" value="NIZ69339.1"/>
    <property type="molecule type" value="Genomic_DNA"/>
</dbReference>
<dbReference type="Pfam" id="PF01476">
    <property type="entry name" value="LysM"/>
    <property type="match status" value="1"/>
</dbReference>
<dbReference type="Gene3D" id="3.10.350.10">
    <property type="entry name" value="LysM domain"/>
    <property type="match status" value="1"/>
</dbReference>
<proteinExistence type="predicted"/>
<protein>
    <submittedName>
        <fullName evidence="2">M23 family metallopeptidase</fullName>
    </submittedName>
</protein>
<evidence type="ECO:0000259" key="1">
    <source>
        <dbReference type="PROSITE" id="PS51782"/>
    </source>
</evidence>
<evidence type="ECO:0000313" key="3">
    <source>
        <dbReference type="Proteomes" id="UP000778951"/>
    </source>
</evidence>
<dbReference type="GO" id="GO:0004222">
    <property type="term" value="F:metalloendopeptidase activity"/>
    <property type="evidence" value="ECO:0007669"/>
    <property type="project" value="TreeGrafter"/>
</dbReference>
<comment type="caution">
    <text evidence="2">The sequence shown here is derived from an EMBL/GenBank/DDBJ whole genome shotgun (WGS) entry which is preliminary data.</text>
</comment>
<dbReference type="Pfam" id="PF01551">
    <property type="entry name" value="Peptidase_M23"/>
    <property type="match status" value="1"/>
</dbReference>
<feature type="domain" description="LysM" evidence="1">
    <location>
        <begin position="68"/>
        <end position="112"/>
    </location>
</feature>
<keyword evidence="3" id="KW-1185">Reference proteome</keyword>
<dbReference type="InterPro" id="IPR016047">
    <property type="entry name" value="M23ase_b-sheet_dom"/>
</dbReference>